<dbReference type="Pfam" id="PF14223">
    <property type="entry name" value="Retrotran_gag_2"/>
    <property type="match status" value="1"/>
</dbReference>
<dbReference type="EMBL" id="NJHN03000008">
    <property type="protein sequence ID" value="KAH9426707.1"/>
    <property type="molecule type" value="Genomic_DNA"/>
</dbReference>
<protein>
    <recommendedName>
        <fullName evidence="3">Retrovirus-related Pol polyprotein from transposon TNT 1-94</fullName>
    </recommendedName>
</protein>
<reference evidence="1 2" key="1">
    <citation type="journal article" date="2018" name="J. Allergy Clin. Immunol.">
        <title>High-quality assembly of Dermatophagoides pteronyssinus genome and transcriptome reveals a wide range of novel allergens.</title>
        <authorList>
            <person name="Liu X.Y."/>
            <person name="Yang K.Y."/>
            <person name="Wang M.Q."/>
            <person name="Kwok J.S."/>
            <person name="Zeng X."/>
            <person name="Yang Z."/>
            <person name="Xiao X.J."/>
            <person name="Lau C.P."/>
            <person name="Li Y."/>
            <person name="Huang Z.M."/>
            <person name="Ba J.G."/>
            <person name="Yim A.K."/>
            <person name="Ouyang C.Y."/>
            <person name="Ngai S.M."/>
            <person name="Chan T.F."/>
            <person name="Leung E.L."/>
            <person name="Liu L."/>
            <person name="Liu Z.G."/>
            <person name="Tsui S.K."/>
        </authorList>
    </citation>
    <scope>NUCLEOTIDE SEQUENCE [LARGE SCALE GENOMIC DNA]</scope>
    <source>
        <strain evidence="1">Derp</strain>
    </source>
</reference>
<proteinExistence type="predicted"/>
<gene>
    <name evidence="1" type="ORF">DERP_002807</name>
</gene>
<evidence type="ECO:0000313" key="2">
    <source>
        <dbReference type="Proteomes" id="UP000887458"/>
    </source>
</evidence>
<accession>A0ABQ8JVV4</accession>
<organism evidence="1 2">
    <name type="scientific">Dermatophagoides pteronyssinus</name>
    <name type="common">European house dust mite</name>
    <dbReference type="NCBI Taxonomy" id="6956"/>
    <lineage>
        <taxon>Eukaryota</taxon>
        <taxon>Metazoa</taxon>
        <taxon>Ecdysozoa</taxon>
        <taxon>Arthropoda</taxon>
        <taxon>Chelicerata</taxon>
        <taxon>Arachnida</taxon>
        <taxon>Acari</taxon>
        <taxon>Acariformes</taxon>
        <taxon>Sarcoptiformes</taxon>
        <taxon>Astigmata</taxon>
        <taxon>Psoroptidia</taxon>
        <taxon>Analgoidea</taxon>
        <taxon>Pyroglyphidae</taxon>
        <taxon>Dermatophagoidinae</taxon>
        <taxon>Dermatophagoides</taxon>
    </lineage>
</organism>
<evidence type="ECO:0000313" key="1">
    <source>
        <dbReference type="EMBL" id="KAH9426707.1"/>
    </source>
</evidence>
<evidence type="ECO:0008006" key="3">
    <source>
        <dbReference type="Google" id="ProtNLM"/>
    </source>
</evidence>
<dbReference type="Proteomes" id="UP000887458">
    <property type="component" value="Unassembled WGS sequence"/>
</dbReference>
<sequence length="216" mass="26153">MDQSTNNRYENEKIPILNYFNYNHWRYIMIAKLLEKNFDKIIWAEQEDSTLPSEINAEALLFIYKYLSSELQQQFQSERSAKNLWLKLNEYFERSKSTLITFIRLKCQMGKSREYCTQFFTMIEHLHMYGIRFDQNITMELFLSKLPAEFDSLIHNIRYNSSNRTYSIDEIKSIIFCYESIFEVNKQNVKQQQQHRQQHPLQNQYCYTSTTTTTSK</sequence>
<comment type="caution">
    <text evidence="1">The sequence shown here is derived from an EMBL/GenBank/DDBJ whole genome shotgun (WGS) entry which is preliminary data.</text>
</comment>
<reference evidence="1 2" key="2">
    <citation type="journal article" date="2022" name="Mol. Biol. Evol.">
        <title>Comparative Genomics Reveals Insights into the Divergent Evolution of Astigmatic Mites and Household Pest Adaptations.</title>
        <authorList>
            <person name="Xiong Q."/>
            <person name="Wan A.T."/>
            <person name="Liu X."/>
            <person name="Fung C.S."/>
            <person name="Xiao X."/>
            <person name="Malainual N."/>
            <person name="Hou J."/>
            <person name="Wang L."/>
            <person name="Wang M."/>
            <person name="Yang K.Y."/>
            <person name="Cui Y."/>
            <person name="Leung E.L."/>
            <person name="Nong W."/>
            <person name="Shin S.K."/>
            <person name="Au S.W."/>
            <person name="Jeong K.Y."/>
            <person name="Chew F.T."/>
            <person name="Hui J.H."/>
            <person name="Leung T.F."/>
            <person name="Tungtrongchitr A."/>
            <person name="Zhong N."/>
            <person name="Liu Z."/>
            <person name="Tsui S.K."/>
        </authorList>
    </citation>
    <scope>NUCLEOTIDE SEQUENCE [LARGE SCALE GENOMIC DNA]</scope>
    <source>
        <strain evidence="1">Derp</strain>
    </source>
</reference>
<name>A0ABQ8JVV4_DERPT</name>
<keyword evidence="2" id="KW-1185">Reference proteome</keyword>